<dbReference type="InterPro" id="IPR006637">
    <property type="entry name" value="ChW"/>
</dbReference>
<reference evidence="2 3" key="2">
    <citation type="submission" date="2008-10" db="EMBL/GenBank/DDBJ databases">
        <authorList>
            <person name="Fulton L."/>
            <person name="Clifton S."/>
            <person name="Fulton B."/>
            <person name="Xu J."/>
            <person name="Minx P."/>
            <person name="Pepin K.H."/>
            <person name="Johnson M."/>
            <person name="Thiruvilangam P."/>
            <person name="Bhonagiri V."/>
            <person name="Nash W.E."/>
            <person name="Mardis E.R."/>
            <person name="Wilson R.K."/>
        </authorList>
    </citation>
    <scope>NUCLEOTIDE SEQUENCE [LARGE SCALE GENOMIC DNA]</scope>
    <source>
        <strain evidence="2 3">DSM 13279</strain>
    </source>
</reference>
<comment type="caution">
    <text evidence="2">The sequence shown here is derived from an EMBL/GenBank/DDBJ whole genome shotgun (WGS) entry which is preliminary data.</text>
</comment>
<dbReference type="SMART" id="SM00728">
    <property type="entry name" value="ChW"/>
    <property type="match status" value="6"/>
</dbReference>
<dbReference type="HOGENOM" id="CLU_551760_0_0_11"/>
<dbReference type="Proteomes" id="UP000003560">
    <property type="component" value="Unassembled WGS sequence"/>
</dbReference>
<sequence length="494" mass="53384">MIRMQAHSADIGWQQSATDGIVGTQGKAQPLQAFRIDLKGAQSNSSIEVQAHVAELGWQPAVSNGAVSGTTGKNLPMEALKLRLTGPAAETYELFYRVHVSDFGWLGWTKNGQIAGTTGLAKNIEAIEVRLVPTGAQLPATGIPSYISLPSLASQAYITGEGWTKSVGNGEIVGTTGKAKTLEALKIDVPSQLTGSVSYSVHVSNVGWMNSVTDNATAGIIGQGQKLEAIKISLTGDLSKYFDIWYRAHVEQYGWLGWTKNGNAAGTGSLSYRMEALQIKITPKGVAAPGSTQKPFTDKPFKVNYALLDVPCLLQMPQLPTGCESVALTNTLNYYVFGLSKTTMADSYIPRSNWDFVTSFWGDPHSARAGNCCSAPAITNAANKFLAQRGSSLRAYDVSGISLEGMYSNIQDGAPVIVWSTMYQQPIGQQYAWQNYNGKRYITVTNSHTIVLRGFDRNTGNVYIADSLSGYKTVDASWFNRLYIQRGSQAVVIK</sequence>
<reference evidence="2 3" key="1">
    <citation type="submission" date="2008-10" db="EMBL/GenBank/DDBJ databases">
        <title>Draft genome sequence of Collinsella stercoris (DSM 13279).</title>
        <authorList>
            <person name="Sudarsanam P."/>
            <person name="Ley R."/>
            <person name="Guruge J."/>
            <person name="Turnbaugh P.J."/>
            <person name="Mahowald M."/>
            <person name="Liep D."/>
            <person name="Gordon J."/>
        </authorList>
    </citation>
    <scope>NUCLEOTIDE SEQUENCE [LARGE SCALE GENOMIC DNA]</scope>
    <source>
        <strain evidence="2 3">DSM 13279</strain>
    </source>
</reference>
<protein>
    <submittedName>
        <fullName evidence="2">Clostridial hydrophobic W</fullName>
    </submittedName>
</protein>
<evidence type="ECO:0000313" key="3">
    <source>
        <dbReference type="Proteomes" id="UP000003560"/>
    </source>
</evidence>
<dbReference type="eggNOG" id="COG2385">
    <property type="taxonomic scope" value="Bacteria"/>
</dbReference>
<dbReference type="Pfam" id="PF07538">
    <property type="entry name" value="ChW"/>
    <property type="match status" value="6"/>
</dbReference>
<proteinExistence type="predicted"/>
<dbReference type="InterPro" id="IPR039564">
    <property type="entry name" value="Peptidase_C39-like"/>
</dbReference>
<gene>
    <name evidence="2" type="ORF">COLSTE_01739</name>
</gene>
<dbReference type="eggNOG" id="COG4990">
    <property type="taxonomic scope" value="Bacteria"/>
</dbReference>
<accession>B6GCB6</accession>
<feature type="domain" description="Peptidase C39-like" evidence="1">
    <location>
        <begin position="308"/>
        <end position="467"/>
    </location>
</feature>
<dbReference type="EMBL" id="ABXJ01000096">
    <property type="protein sequence ID" value="EEA90084.1"/>
    <property type="molecule type" value="Genomic_DNA"/>
</dbReference>
<dbReference type="PANTHER" id="PTHR37806:SF1">
    <property type="entry name" value="PEPTIDASE C39-LIKE DOMAIN-CONTAINING PROTEIN"/>
    <property type="match status" value="1"/>
</dbReference>
<dbReference type="AlphaFoldDB" id="B6GCB6"/>
<dbReference type="STRING" id="445975.COLSTE_01739"/>
<dbReference type="Gene3D" id="3.90.70.10">
    <property type="entry name" value="Cysteine proteinases"/>
    <property type="match status" value="1"/>
</dbReference>
<keyword evidence="3" id="KW-1185">Reference proteome</keyword>
<evidence type="ECO:0000313" key="2">
    <source>
        <dbReference type="EMBL" id="EEA90084.1"/>
    </source>
</evidence>
<organism evidence="2 3">
    <name type="scientific">Collinsella stercoris DSM 13279</name>
    <dbReference type="NCBI Taxonomy" id="445975"/>
    <lineage>
        <taxon>Bacteria</taxon>
        <taxon>Bacillati</taxon>
        <taxon>Actinomycetota</taxon>
        <taxon>Coriobacteriia</taxon>
        <taxon>Coriobacteriales</taxon>
        <taxon>Coriobacteriaceae</taxon>
        <taxon>Collinsella</taxon>
    </lineage>
</organism>
<evidence type="ECO:0000259" key="1">
    <source>
        <dbReference type="Pfam" id="PF13529"/>
    </source>
</evidence>
<dbReference type="Pfam" id="PF13529">
    <property type="entry name" value="Peptidase_C39_2"/>
    <property type="match status" value="1"/>
</dbReference>
<dbReference type="PANTHER" id="PTHR37806">
    <property type="entry name" value="LMO0724 PROTEIN"/>
    <property type="match status" value="1"/>
</dbReference>
<name>B6GCB6_9ACTN</name>